<evidence type="ECO:0000313" key="4">
    <source>
        <dbReference type="Proteomes" id="UP000078595"/>
    </source>
</evidence>
<feature type="compositionally biased region" description="Polar residues" evidence="1">
    <location>
        <begin position="1"/>
        <end position="12"/>
    </location>
</feature>
<reference evidence="2" key="1">
    <citation type="submission" date="2013-07" db="EMBL/GenBank/DDBJ databases">
        <title>The Genome Sequence of Cryptococcus dejecticola CBS10117.</title>
        <authorList>
            <consortium name="The Broad Institute Genome Sequencing Platform"/>
            <person name="Cuomo C."/>
            <person name="Litvintseva A."/>
            <person name="Chen Y."/>
            <person name="Heitman J."/>
            <person name="Sun S."/>
            <person name="Springer D."/>
            <person name="Dromer F."/>
            <person name="Young S.K."/>
            <person name="Zeng Q."/>
            <person name="Gargeya S."/>
            <person name="Fitzgerald M."/>
            <person name="Abouelleil A."/>
            <person name="Alvarado L."/>
            <person name="Berlin A.M."/>
            <person name="Chapman S.B."/>
            <person name="Dewar J."/>
            <person name="Goldberg J."/>
            <person name="Griggs A."/>
            <person name="Gujja S."/>
            <person name="Hansen M."/>
            <person name="Howarth C."/>
            <person name="Imamovic A."/>
            <person name="Larimer J."/>
            <person name="McCowan C."/>
            <person name="Murphy C."/>
            <person name="Pearson M."/>
            <person name="Priest M."/>
            <person name="Roberts A."/>
            <person name="Saif S."/>
            <person name="Shea T."/>
            <person name="Sykes S."/>
            <person name="Wortman J."/>
            <person name="Nusbaum C."/>
            <person name="Birren B."/>
        </authorList>
    </citation>
    <scope>NUCLEOTIDE SEQUENCE [LARGE SCALE GENOMIC DNA]</scope>
    <source>
        <strain evidence="2">CBS 10117</strain>
    </source>
</reference>
<reference evidence="3" key="3">
    <citation type="submission" date="2024-02" db="EMBL/GenBank/DDBJ databases">
        <title>Comparative genomics of Cryptococcus and Kwoniella reveals pathogenesis evolution and contrasting modes of karyotype evolution via chromosome fusion or intercentromeric recombination.</title>
        <authorList>
            <person name="Coelho M.A."/>
            <person name="David-Palma M."/>
            <person name="Shea T."/>
            <person name="Bowers K."/>
            <person name="McGinley-Smith S."/>
            <person name="Mohammad A.W."/>
            <person name="Gnirke A."/>
            <person name="Yurkov A.M."/>
            <person name="Nowrousian M."/>
            <person name="Sun S."/>
            <person name="Cuomo C.A."/>
            <person name="Heitman J."/>
        </authorList>
    </citation>
    <scope>NUCLEOTIDE SEQUENCE</scope>
    <source>
        <strain evidence="3">CBS 10117</strain>
    </source>
</reference>
<feature type="region of interest" description="Disordered" evidence="1">
    <location>
        <begin position="1"/>
        <end position="74"/>
    </location>
</feature>
<sequence length="186" mass="20834">MNLGDDNNQQDTGGTGHPDRYDPWESAAYADTRFSEDIMFSPTEENDDEDDILAEFHQQQTQHGNEMETGGSQEALSWTEIVRRRKENGQHVPIEFQNMADQEQVALQASASRSTDTSQHEGLQQGQAQTRRVTFGEPASGAHSSGGIATHTQEQNGSSQNRDRQRRGQHGGERGRDRVQSTHRTR</sequence>
<keyword evidence="4" id="KW-1185">Reference proteome</keyword>
<dbReference type="KEGG" id="kdj:28967705"/>
<dbReference type="AlphaFoldDB" id="A0A1A6A893"/>
<feature type="compositionally biased region" description="Acidic residues" evidence="1">
    <location>
        <begin position="44"/>
        <end position="53"/>
    </location>
</feature>
<dbReference type="GeneID" id="28967705"/>
<feature type="compositionally biased region" description="Polar residues" evidence="1">
    <location>
        <begin position="150"/>
        <end position="160"/>
    </location>
</feature>
<accession>A0A1A6A893</accession>
<dbReference type="Proteomes" id="UP000078595">
    <property type="component" value="Chromosome 4"/>
</dbReference>
<feature type="compositionally biased region" description="Polar residues" evidence="1">
    <location>
        <begin position="99"/>
        <end position="132"/>
    </location>
</feature>
<evidence type="ECO:0000256" key="1">
    <source>
        <dbReference type="SAM" id="MobiDB-lite"/>
    </source>
</evidence>
<dbReference type="VEuPathDB" id="FungiDB:I303_04006"/>
<feature type="region of interest" description="Disordered" evidence="1">
    <location>
        <begin position="89"/>
        <end position="186"/>
    </location>
</feature>
<dbReference type="EMBL" id="KI894030">
    <property type="protein sequence ID" value="OBR86284.1"/>
    <property type="molecule type" value="Genomic_DNA"/>
</dbReference>
<gene>
    <name evidence="2" type="ORF">I303_04006</name>
    <name evidence="3" type="ORF">I303_103989</name>
</gene>
<organism evidence="2">
    <name type="scientific">Kwoniella dejecticola CBS 10117</name>
    <dbReference type="NCBI Taxonomy" id="1296121"/>
    <lineage>
        <taxon>Eukaryota</taxon>
        <taxon>Fungi</taxon>
        <taxon>Dikarya</taxon>
        <taxon>Basidiomycota</taxon>
        <taxon>Agaricomycotina</taxon>
        <taxon>Tremellomycetes</taxon>
        <taxon>Tremellales</taxon>
        <taxon>Cryptococcaceae</taxon>
        <taxon>Kwoniella</taxon>
    </lineage>
</organism>
<protein>
    <submittedName>
        <fullName evidence="2">Uncharacterized protein</fullName>
    </submittedName>
</protein>
<evidence type="ECO:0000313" key="2">
    <source>
        <dbReference type="EMBL" id="OBR86284.1"/>
    </source>
</evidence>
<reference evidence="3" key="2">
    <citation type="submission" date="2013-07" db="EMBL/GenBank/DDBJ databases">
        <authorList>
            <consortium name="The Broad Institute Genome Sequencing Platform"/>
            <person name="Cuomo C."/>
            <person name="Litvintseva A."/>
            <person name="Chen Y."/>
            <person name="Heitman J."/>
            <person name="Sun S."/>
            <person name="Springer D."/>
            <person name="Dromer F."/>
            <person name="Young S.K."/>
            <person name="Zeng Q."/>
            <person name="Gargeya S."/>
            <person name="Fitzgerald M."/>
            <person name="Abouelleil A."/>
            <person name="Alvarado L."/>
            <person name="Berlin A.M."/>
            <person name="Chapman S.B."/>
            <person name="Dewar J."/>
            <person name="Goldberg J."/>
            <person name="Griggs A."/>
            <person name="Gujja S."/>
            <person name="Hansen M."/>
            <person name="Howarth C."/>
            <person name="Imamovic A."/>
            <person name="Larimer J."/>
            <person name="McCowan C."/>
            <person name="Murphy C."/>
            <person name="Pearson M."/>
            <person name="Priest M."/>
            <person name="Roberts A."/>
            <person name="Saif S."/>
            <person name="Shea T."/>
            <person name="Sykes S."/>
            <person name="Wortman J."/>
            <person name="Nusbaum C."/>
            <person name="Birren B."/>
        </authorList>
    </citation>
    <scope>NUCLEOTIDE SEQUENCE</scope>
    <source>
        <strain evidence="3">CBS 10117</strain>
    </source>
</reference>
<evidence type="ECO:0000313" key="3">
    <source>
        <dbReference type="EMBL" id="WWC61406.1"/>
    </source>
</evidence>
<name>A0A1A6A893_9TREE</name>
<dbReference type="RefSeq" id="XP_018264126.1">
    <property type="nucleotide sequence ID" value="XM_018407318.1"/>
</dbReference>
<feature type="compositionally biased region" description="Polar residues" evidence="1">
    <location>
        <begin position="57"/>
        <end position="74"/>
    </location>
</feature>
<dbReference type="EMBL" id="CP144533">
    <property type="protein sequence ID" value="WWC61406.1"/>
    <property type="molecule type" value="Genomic_DNA"/>
</dbReference>
<proteinExistence type="predicted"/>
<feature type="compositionally biased region" description="Basic and acidic residues" evidence="1">
    <location>
        <begin position="170"/>
        <end position="180"/>
    </location>
</feature>